<dbReference type="Gene3D" id="1.10.3720.10">
    <property type="entry name" value="MetI-like"/>
    <property type="match status" value="1"/>
</dbReference>
<dbReference type="RefSeq" id="WP_055512224.1">
    <property type="nucleotide sequence ID" value="NZ_AP023440.1"/>
</dbReference>
<dbReference type="GO" id="GO:0005886">
    <property type="term" value="C:plasma membrane"/>
    <property type="evidence" value="ECO:0007669"/>
    <property type="project" value="UniProtKB-SubCell"/>
</dbReference>
<protein>
    <recommendedName>
        <fullName evidence="9">ABC transmembrane type-1 domain-containing protein</fullName>
    </recommendedName>
</protein>
<dbReference type="PANTHER" id="PTHR30193:SF41">
    <property type="entry name" value="DIACETYLCHITOBIOSE UPTAKE SYSTEM PERMEASE PROTEIN NGCF"/>
    <property type="match status" value="1"/>
</dbReference>
<evidence type="ECO:0000256" key="7">
    <source>
        <dbReference type="RuleBase" id="RU363032"/>
    </source>
</evidence>
<name>A0A7G1PER6_9ACTN</name>
<dbReference type="InterPro" id="IPR000515">
    <property type="entry name" value="MetI-like"/>
</dbReference>
<feature type="region of interest" description="Disordered" evidence="8">
    <location>
        <begin position="1"/>
        <end position="28"/>
    </location>
</feature>
<dbReference type="EMBL" id="AP023440">
    <property type="protein sequence ID" value="BCL33071.1"/>
    <property type="molecule type" value="Genomic_DNA"/>
</dbReference>
<feature type="transmembrane region" description="Helical" evidence="7">
    <location>
        <begin position="189"/>
        <end position="212"/>
    </location>
</feature>
<feature type="transmembrane region" description="Helical" evidence="7">
    <location>
        <begin position="295"/>
        <end position="315"/>
    </location>
</feature>
<dbReference type="PROSITE" id="PS50928">
    <property type="entry name" value="ABC_TM1"/>
    <property type="match status" value="1"/>
</dbReference>
<evidence type="ECO:0000256" key="8">
    <source>
        <dbReference type="SAM" id="MobiDB-lite"/>
    </source>
</evidence>
<dbReference type="AlphaFoldDB" id="A0A7G1PER6"/>
<reference evidence="10 11" key="1">
    <citation type="journal article" date="2014" name="Int. J. Syst. Evol. Microbiol.">
        <title>Complete genome sequence of Corynebacterium casei LMG S-19264T (=DSM 44701T), isolated from a smear-ripened cheese.</title>
        <authorList>
            <consortium name="US DOE Joint Genome Institute (JGI-PGF)"/>
            <person name="Walter F."/>
            <person name="Albersmeier A."/>
            <person name="Kalinowski J."/>
            <person name="Ruckert C."/>
        </authorList>
    </citation>
    <scope>NUCLEOTIDE SEQUENCE [LARGE SCALE GENOMIC DNA]</scope>
    <source>
        <strain evidence="10 11">JCM 4677</strain>
    </source>
</reference>
<evidence type="ECO:0000256" key="4">
    <source>
        <dbReference type="ARBA" id="ARBA00022692"/>
    </source>
</evidence>
<keyword evidence="5 7" id="KW-1133">Transmembrane helix</keyword>
<sequence>MSTVAPARDRGPAHRAADTGRPRRPHRRLSSSLSSLSWSSLLYVAPALAFFGVFVLYPIGVSVWYSFYAYDGLTVGTPVGWDNYTAVFTDSQLRAALLHSLLLLFFYAALPVSVGLLLAGAMSRIRVYGLTLFRAVLFVPQILSSVVVAVAWRNLLAEDGPVNAVLRAVGLGRFATSWLGNFDTALPSIGVVGTWVEYGLCMVLFLSGIVAIDRSTYEAARLDGAGAVREFFSITLPALRPQISIALILTVTFALRNFDLIWNTTRGGPGTSTTVPSLYVYQDAFQNRMLGRASALAIVLTVVILLVVVAVQLLLRERDGTRSGPVRRGLARRGLERSRLARPAGKKAQS</sequence>
<dbReference type="CDD" id="cd06261">
    <property type="entry name" value="TM_PBP2"/>
    <property type="match status" value="1"/>
</dbReference>
<dbReference type="KEGG" id="sgm:GCM10017557_79300"/>
<evidence type="ECO:0000313" key="11">
    <source>
        <dbReference type="Proteomes" id="UP000516444"/>
    </source>
</evidence>
<keyword evidence="11" id="KW-1185">Reference proteome</keyword>
<evidence type="ECO:0000256" key="5">
    <source>
        <dbReference type="ARBA" id="ARBA00022989"/>
    </source>
</evidence>
<comment type="subcellular location">
    <subcellularLocation>
        <location evidence="1 7">Cell membrane</location>
        <topology evidence="1 7">Multi-pass membrane protein</topology>
    </subcellularLocation>
</comment>
<dbReference type="Proteomes" id="UP000516444">
    <property type="component" value="Chromosome"/>
</dbReference>
<dbReference type="SUPFAM" id="SSF160964">
    <property type="entry name" value="MalF N-terminal region-like"/>
    <property type="match status" value="1"/>
</dbReference>
<accession>A0A7G1PER6</accession>
<keyword evidence="4 7" id="KW-0812">Transmembrane</keyword>
<comment type="similarity">
    <text evidence="7">Belongs to the binding-protein-dependent transport system permease family.</text>
</comment>
<keyword evidence="3" id="KW-1003">Cell membrane</keyword>
<dbReference type="InterPro" id="IPR035906">
    <property type="entry name" value="MetI-like_sf"/>
</dbReference>
<feature type="transmembrane region" description="Helical" evidence="7">
    <location>
        <begin position="97"/>
        <end position="119"/>
    </location>
</feature>
<feature type="transmembrane region" description="Helical" evidence="7">
    <location>
        <begin position="33"/>
        <end position="57"/>
    </location>
</feature>
<evidence type="ECO:0000256" key="1">
    <source>
        <dbReference type="ARBA" id="ARBA00004651"/>
    </source>
</evidence>
<dbReference type="PANTHER" id="PTHR30193">
    <property type="entry name" value="ABC TRANSPORTER PERMEASE PROTEIN"/>
    <property type="match status" value="1"/>
</dbReference>
<feature type="transmembrane region" description="Helical" evidence="7">
    <location>
        <begin position="131"/>
        <end position="152"/>
    </location>
</feature>
<evidence type="ECO:0000259" key="9">
    <source>
        <dbReference type="PROSITE" id="PS50928"/>
    </source>
</evidence>
<dbReference type="Pfam" id="PF00528">
    <property type="entry name" value="BPD_transp_1"/>
    <property type="match status" value="1"/>
</dbReference>
<feature type="domain" description="ABC transmembrane type-1" evidence="9">
    <location>
        <begin position="97"/>
        <end position="311"/>
    </location>
</feature>
<dbReference type="GO" id="GO:0055085">
    <property type="term" value="P:transmembrane transport"/>
    <property type="evidence" value="ECO:0007669"/>
    <property type="project" value="InterPro"/>
</dbReference>
<evidence type="ECO:0000256" key="6">
    <source>
        <dbReference type="ARBA" id="ARBA00023136"/>
    </source>
</evidence>
<organism evidence="10 11">
    <name type="scientific">Streptomyces aurantiacus</name>
    <dbReference type="NCBI Taxonomy" id="47760"/>
    <lineage>
        <taxon>Bacteria</taxon>
        <taxon>Bacillati</taxon>
        <taxon>Actinomycetota</taxon>
        <taxon>Actinomycetes</taxon>
        <taxon>Kitasatosporales</taxon>
        <taxon>Streptomycetaceae</taxon>
        <taxon>Streptomyces</taxon>
        <taxon>Streptomyces aurantiacus group</taxon>
    </lineage>
</organism>
<evidence type="ECO:0000313" key="10">
    <source>
        <dbReference type="EMBL" id="BCL33071.1"/>
    </source>
</evidence>
<evidence type="ECO:0000256" key="2">
    <source>
        <dbReference type="ARBA" id="ARBA00022448"/>
    </source>
</evidence>
<gene>
    <name evidence="10" type="ORF">GCM10017557_79300</name>
</gene>
<proteinExistence type="inferred from homology"/>
<keyword evidence="2 7" id="KW-0813">Transport</keyword>
<dbReference type="SUPFAM" id="SSF161098">
    <property type="entry name" value="MetI-like"/>
    <property type="match status" value="1"/>
</dbReference>
<dbReference type="InterPro" id="IPR051393">
    <property type="entry name" value="ABC_transporter_permease"/>
</dbReference>
<keyword evidence="6 7" id="KW-0472">Membrane</keyword>
<feature type="compositionally biased region" description="Basic and acidic residues" evidence="8">
    <location>
        <begin position="7"/>
        <end position="21"/>
    </location>
</feature>
<evidence type="ECO:0000256" key="3">
    <source>
        <dbReference type="ARBA" id="ARBA00022475"/>
    </source>
</evidence>